<feature type="domain" description="Impact N-terminal" evidence="2">
    <location>
        <begin position="18"/>
        <end position="129"/>
    </location>
</feature>
<dbReference type="Pfam" id="PF01205">
    <property type="entry name" value="Impact_N"/>
    <property type="match status" value="1"/>
</dbReference>
<dbReference type="Gene3D" id="3.30.230.30">
    <property type="entry name" value="Impact, N-terminal domain"/>
    <property type="match status" value="1"/>
</dbReference>
<gene>
    <name evidence="3" type="ORF">KB1_11900</name>
</gene>
<dbReference type="GO" id="GO:0005737">
    <property type="term" value="C:cytoplasm"/>
    <property type="evidence" value="ECO:0007669"/>
    <property type="project" value="TreeGrafter"/>
</dbReference>
<dbReference type="Proteomes" id="UP000825072">
    <property type="component" value="Chromosome 1"/>
</dbReference>
<evidence type="ECO:0000259" key="2">
    <source>
        <dbReference type="Pfam" id="PF01205"/>
    </source>
</evidence>
<evidence type="ECO:0000256" key="1">
    <source>
        <dbReference type="ARBA" id="ARBA00007665"/>
    </source>
</evidence>
<dbReference type="EMBL" id="AP024747">
    <property type="protein sequence ID" value="BCY25200.1"/>
    <property type="molecule type" value="Genomic_DNA"/>
</dbReference>
<dbReference type="InterPro" id="IPR023582">
    <property type="entry name" value="Impact"/>
</dbReference>
<dbReference type="SUPFAM" id="SSF54211">
    <property type="entry name" value="Ribosomal protein S5 domain 2-like"/>
    <property type="match status" value="1"/>
</dbReference>
<dbReference type="AlphaFoldDB" id="A0AAD1KQG2"/>
<evidence type="ECO:0000313" key="3">
    <source>
        <dbReference type="EMBL" id="BCY25200.1"/>
    </source>
</evidence>
<dbReference type="PANTHER" id="PTHR16301:SF20">
    <property type="entry name" value="IMPACT FAMILY MEMBER YIGZ"/>
    <property type="match status" value="1"/>
</dbReference>
<protein>
    <submittedName>
        <fullName evidence="3">YigZ family protein</fullName>
    </submittedName>
</protein>
<dbReference type="GO" id="GO:0006446">
    <property type="term" value="P:regulation of translational initiation"/>
    <property type="evidence" value="ECO:0007669"/>
    <property type="project" value="TreeGrafter"/>
</dbReference>
<dbReference type="GeneID" id="92880736"/>
<accession>A0AAD1KQG2</accession>
<dbReference type="PANTHER" id="PTHR16301">
    <property type="entry name" value="IMPACT-RELATED"/>
    <property type="match status" value="1"/>
</dbReference>
<reference evidence="3" key="1">
    <citation type="submission" date="2021-06" db="EMBL/GenBank/DDBJ databases">
        <title>Genome sequence of Cutibacterium modestum strain KB17-24694.</title>
        <authorList>
            <person name="Dekio I."/>
            <person name="Asahina A."/>
            <person name="Nishida M."/>
        </authorList>
    </citation>
    <scope>NUCLEOTIDE SEQUENCE</scope>
    <source>
        <strain evidence="3">KB17-24694</strain>
    </source>
</reference>
<evidence type="ECO:0000313" key="4">
    <source>
        <dbReference type="Proteomes" id="UP000825072"/>
    </source>
</evidence>
<comment type="similarity">
    <text evidence="1">Belongs to the IMPACT family.</text>
</comment>
<dbReference type="InterPro" id="IPR001498">
    <property type="entry name" value="Impact_N"/>
</dbReference>
<organism evidence="3 4">
    <name type="scientific">Cutibacterium modestum</name>
    <dbReference type="NCBI Taxonomy" id="2559073"/>
    <lineage>
        <taxon>Bacteria</taxon>
        <taxon>Bacillati</taxon>
        <taxon>Actinomycetota</taxon>
        <taxon>Actinomycetes</taxon>
        <taxon>Propionibacteriales</taxon>
        <taxon>Propionibacteriaceae</taxon>
        <taxon>Cutibacterium</taxon>
    </lineage>
</organism>
<sequence length="216" mass="22907">MIEYSVLASPVVAEFEVKRSVFLTRLVRVSSEDEAREIIAKARQDGHDARHHVSAFVLGPDRRLQRCSDDGEPAGTAGMPTLTALITANPTGKADLSDVVAVTSRWFGGIKLGTGGLTKAYGNAVGNALAAAIFHRRVLMDTFTTTIGLCRAGREEGIIRAAGHDVTNVEYTAEGSVLTLACRAGGGDQMAIDLAELLGRGVSITPTGQRWVDIET</sequence>
<dbReference type="InterPro" id="IPR020568">
    <property type="entry name" value="Ribosomal_Su5_D2-typ_SF"/>
</dbReference>
<name>A0AAD1KQG2_9ACTN</name>
<dbReference type="RefSeq" id="WP_002527262.1">
    <property type="nucleotide sequence ID" value="NZ_AP024747.1"/>
</dbReference>
<dbReference type="InterPro" id="IPR036956">
    <property type="entry name" value="Impact_N_sf"/>
</dbReference>
<proteinExistence type="inferred from homology"/>